<name>H0EJN5_GLAL7</name>
<comment type="subcellular location">
    <subcellularLocation>
        <location evidence="1">Cytoplasm</location>
    </subcellularLocation>
</comment>
<evidence type="ECO:0000313" key="9">
    <source>
        <dbReference type="Proteomes" id="UP000005446"/>
    </source>
</evidence>
<keyword evidence="2" id="KW-0880">Kelch repeat</keyword>
<evidence type="ECO:0000256" key="5">
    <source>
        <dbReference type="ARBA" id="ARBA00023054"/>
    </source>
</evidence>
<evidence type="ECO:0000256" key="4">
    <source>
        <dbReference type="ARBA" id="ARBA00022737"/>
    </source>
</evidence>
<dbReference type="GO" id="GO:0051285">
    <property type="term" value="C:cell cortex of cell tip"/>
    <property type="evidence" value="ECO:0007669"/>
    <property type="project" value="TreeGrafter"/>
</dbReference>
<keyword evidence="5 6" id="KW-0175">Coiled coil</keyword>
<dbReference type="InterPro" id="IPR006652">
    <property type="entry name" value="Kelch_1"/>
</dbReference>
<dbReference type="GO" id="GO:0061245">
    <property type="term" value="P:establishment or maintenance of bipolar cell polarity"/>
    <property type="evidence" value="ECO:0007669"/>
    <property type="project" value="TreeGrafter"/>
</dbReference>
<dbReference type="EMBL" id="AGUE01000056">
    <property type="protein sequence ID" value="EHL01296.1"/>
    <property type="molecule type" value="Genomic_DNA"/>
</dbReference>
<dbReference type="SUPFAM" id="SSF117281">
    <property type="entry name" value="Kelch motif"/>
    <property type="match status" value="1"/>
</dbReference>
<dbReference type="HOGENOM" id="CLU_319115_0_0_1"/>
<dbReference type="PANTHER" id="PTHR23244">
    <property type="entry name" value="KELCH REPEAT DOMAIN"/>
    <property type="match status" value="1"/>
</dbReference>
<dbReference type="Gene3D" id="2.120.10.80">
    <property type="entry name" value="Kelch-type beta propeller"/>
    <property type="match status" value="1"/>
</dbReference>
<evidence type="ECO:0000256" key="6">
    <source>
        <dbReference type="SAM" id="Coils"/>
    </source>
</evidence>
<dbReference type="SMART" id="SM00612">
    <property type="entry name" value="Kelch"/>
    <property type="match status" value="1"/>
</dbReference>
<evidence type="ECO:0000256" key="7">
    <source>
        <dbReference type="SAM" id="MobiDB-lite"/>
    </source>
</evidence>
<dbReference type="FunFam" id="2.120.10.80:FF:000049">
    <property type="entry name" value="Cell polarity protein (Tea1)"/>
    <property type="match status" value="1"/>
</dbReference>
<feature type="coiled-coil region" evidence="6">
    <location>
        <begin position="486"/>
        <end position="625"/>
    </location>
</feature>
<gene>
    <name evidence="8" type="ORF">M7I_2764</name>
</gene>
<reference evidence="8 9" key="1">
    <citation type="journal article" date="2012" name="Eukaryot. Cell">
        <title>Genome sequence of the fungus Glarea lozoyensis: the first genome sequence of a species from the Helotiaceae family.</title>
        <authorList>
            <person name="Youssar L."/>
            <person name="Gruening B.A."/>
            <person name="Erxleben A."/>
            <person name="Guenther S."/>
            <person name="Huettel W."/>
        </authorList>
    </citation>
    <scope>NUCLEOTIDE SEQUENCE [LARGE SCALE GENOMIC DNA]</scope>
    <source>
        <strain evidence="9">ATCC 74030 / MF5533</strain>
    </source>
</reference>
<evidence type="ECO:0000256" key="1">
    <source>
        <dbReference type="ARBA" id="ARBA00004496"/>
    </source>
</evidence>
<evidence type="ECO:0000256" key="3">
    <source>
        <dbReference type="ARBA" id="ARBA00022490"/>
    </source>
</evidence>
<dbReference type="AlphaFoldDB" id="H0EJN5"/>
<sequence>MACYPLATTAEGPGPRVGHASLLVGNAFIVYGGDTKMEDSDVLDETLYLLNTSTRQWSRAVPAGPRPSGRYGHSLNIVGSKIYVFGGQVEGYFMNDLVAFDLNQLQNPSNRWEMLIRNTDDGGPPTGQIPPARTNHSVVTYNEKLYLFGGTNGFTWFNDVWCYDPVTNSWASLDCIGYIPAPREGHAAAIVDDVMLRPVRHLCNKHQLLADLLGHHLVRNQAIYHHRKEACKTMGEGRVLYDQNEDMDQRLKPICGRTISPAPRDSPQRETPAANGRRTPNESQQHQKNVSAENAPPSVALLKELDIAKNRNAWYASELELARKAGYTPNPSSSPLLDQRAAESFDDDDKPLIEALLAMKKELANVQGSIDKQAVIAAKHIAEVEKQRDSAISEAVYAKAKLAAHSGSQSSTPQPDTEVRDLGMLAGDRSTDISKKLAAALAEQHELKNQLEMMASELDSEKRGRMLAEDSQTSIQQRMTELEAYKQQNSSEVELLKAELHEYQTRAREEAITCAEAVAAVQLLKAEKQDLERKYREAETSSRDHNDTFESLREAITSSADMKNLLERKLDEERAQRETVESSLAKLKMEHDQRTSELENATRRLKHAEDLAEQYANEARTHRQAVLNGLDKVTTRDLANQSSTTDERGVALTAQVAAANALARKYQTAANTASEKLRSAEERIAGLEAYQEQASREGMSIRKQLQSNMREIQTLQAANSDLKHKLASQQLESNAVSVQHNTLKDILGERGISPAGAARTRGLSSPQSGANTPDGARLRELEQQLAAMNEDHQNAKQMYESREQDAEAAYREKLGQLEHDYQSAVHYVKGTEKMLKRMKDELSKYKSDNTRMKDQITEHEERANTRSAVPAEWEGERASLKKQIESLQVEIQSTGQHEIIFVRAIKKLNEN</sequence>
<feature type="compositionally biased region" description="Polar residues" evidence="7">
    <location>
        <begin position="281"/>
        <end position="292"/>
    </location>
</feature>
<comment type="caution">
    <text evidence="8">The sequence shown here is derived from an EMBL/GenBank/DDBJ whole genome shotgun (WGS) entry which is preliminary data.</text>
</comment>
<evidence type="ECO:0000256" key="2">
    <source>
        <dbReference type="ARBA" id="ARBA00022441"/>
    </source>
</evidence>
<organism evidence="8 9">
    <name type="scientific">Glarea lozoyensis (strain ATCC 74030 / MF5533)</name>
    <dbReference type="NCBI Taxonomy" id="1104152"/>
    <lineage>
        <taxon>Eukaryota</taxon>
        <taxon>Fungi</taxon>
        <taxon>Dikarya</taxon>
        <taxon>Ascomycota</taxon>
        <taxon>Pezizomycotina</taxon>
        <taxon>Leotiomycetes</taxon>
        <taxon>Helotiales</taxon>
        <taxon>Helotiaceae</taxon>
        <taxon>Glarea</taxon>
    </lineage>
</organism>
<dbReference type="OrthoDB" id="45365at2759"/>
<protein>
    <submittedName>
        <fullName evidence="8">Putative Tip elongation aberrant protein 1</fullName>
    </submittedName>
</protein>
<evidence type="ECO:0000313" key="8">
    <source>
        <dbReference type="EMBL" id="EHL01296.1"/>
    </source>
</evidence>
<dbReference type="Proteomes" id="UP000005446">
    <property type="component" value="Unassembled WGS sequence"/>
</dbReference>
<dbReference type="InterPro" id="IPR015915">
    <property type="entry name" value="Kelch-typ_b-propeller"/>
</dbReference>
<dbReference type="Pfam" id="PF24681">
    <property type="entry name" value="Kelch_KLHDC2_KLHL20_DRC7"/>
    <property type="match status" value="1"/>
</dbReference>
<accession>H0EJN5</accession>
<feature type="region of interest" description="Disordered" evidence="7">
    <location>
        <begin position="255"/>
        <end position="296"/>
    </location>
</feature>
<keyword evidence="3" id="KW-0963">Cytoplasm</keyword>
<keyword evidence="4" id="KW-0677">Repeat</keyword>
<feature type="coiled-coil region" evidence="6">
    <location>
        <begin position="663"/>
        <end position="732"/>
    </location>
</feature>
<proteinExistence type="predicted"/>
<dbReference type="FunCoup" id="H0EJN5">
    <property type="interactions" value="320"/>
</dbReference>
<dbReference type="PANTHER" id="PTHR23244:SF456">
    <property type="entry name" value="MULTIPLE EPIDERMAL GROWTH FACTOR-LIKE DOMAINS PROTEIN 8"/>
    <property type="match status" value="1"/>
</dbReference>
<dbReference type="InParanoid" id="H0EJN5"/>
<feature type="coiled-coil region" evidence="6">
    <location>
        <begin position="778"/>
        <end position="862"/>
    </location>
</feature>
<keyword evidence="9" id="KW-1185">Reference proteome</keyword>